<dbReference type="InterPro" id="IPR036047">
    <property type="entry name" value="F-box-like_dom_sf"/>
</dbReference>
<dbReference type="Gene3D" id="2.130.10.10">
    <property type="entry name" value="YVTN repeat-like/Quinoprotein amine dehydrogenase"/>
    <property type="match status" value="2"/>
</dbReference>
<dbReference type="CDD" id="cd00200">
    <property type="entry name" value="WD40"/>
    <property type="match status" value="1"/>
</dbReference>
<dbReference type="Proteomes" id="UP000094236">
    <property type="component" value="Unassembled WGS sequence"/>
</dbReference>
<dbReference type="PROSITE" id="PS50181">
    <property type="entry name" value="FBOX"/>
    <property type="match status" value="1"/>
</dbReference>
<dbReference type="Gene3D" id="1.20.1280.50">
    <property type="match status" value="1"/>
</dbReference>
<protein>
    <recommendedName>
        <fullName evidence="6">F-box domain-containing protein</fullName>
    </recommendedName>
</protein>
<evidence type="ECO:0000256" key="2">
    <source>
        <dbReference type="ARBA" id="ARBA00022737"/>
    </source>
</evidence>
<feature type="region of interest" description="Disordered" evidence="5">
    <location>
        <begin position="278"/>
        <end position="306"/>
    </location>
</feature>
<dbReference type="FunFam" id="2.130.10.10:FF:000987">
    <property type="entry name" value="Unplaced genomic scaffold supercont1.16, whole genome shotgun sequence"/>
    <property type="match status" value="1"/>
</dbReference>
<keyword evidence="2" id="KW-0677">Repeat</keyword>
<organism evidence="7 8">
    <name type="scientific">Pachysolen tannophilus NRRL Y-2460</name>
    <dbReference type="NCBI Taxonomy" id="669874"/>
    <lineage>
        <taxon>Eukaryota</taxon>
        <taxon>Fungi</taxon>
        <taxon>Dikarya</taxon>
        <taxon>Ascomycota</taxon>
        <taxon>Saccharomycotina</taxon>
        <taxon>Pichiomycetes</taxon>
        <taxon>Pachysolenaceae</taxon>
        <taxon>Pachysolen</taxon>
    </lineage>
</organism>
<feature type="repeat" description="WD" evidence="4">
    <location>
        <begin position="451"/>
        <end position="492"/>
    </location>
</feature>
<gene>
    <name evidence="7" type="ORF">PACTADRAFT_74634</name>
</gene>
<keyword evidence="3" id="KW-0833">Ubl conjugation pathway</keyword>
<dbReference type="GO" id="GO:0043130">
    <property type="term" value="F:ubiquitin binding"/>
    <property type="evidence" value="ECO:0007669"/>
    <property type="project" value="EnsemblFungi"/>
</dbReference>
<dbReference type="EMBL" id="KV454012">
    <property type="protein sequence ID" value="ODV97059.1"/>
    <property type="molecule type" value="Genomic_DNA"/>
</dbReference>
<dbReference type="PROSITE" id="PS50294">
    <property type="entry name" value="WD_REPEATS_REGION"/>
    <property type="match status" value="4"/>
</dbReference>
<dbReference type="FunFam" id="1.20.1280.50:FF:000016">
    <property type="entry name" value="E3 ubiquitin ligase complex SCF subunit sconB"/>
    <property type="match status" value="1"/>
</dbReference>
<feature type="repeat" description="WD" evidence="4">
    <location>
        <begin position="372"/>
        <end position="411"/>
    </location>
</feature>
<dbReference type="FunFam" id="2.130.10.10:FF:000715">
    <property type="entry name" value="F-box protein MET30"/>
    <property type="match status" value="1"/>
</dbReference>
<keyword evidence="1 4" id="KW-0853">WD repeat</keyword>
<dbReference type="PRINTS" id="PR00320">
    <property type="entry name" value="GPROTEINBRPT"/>
</dbReference>
<dbReference type="GO" id="GO:0000209">
    <property type="term" value="P:protein polyubiquitination"/>
    <property type="evidence" value="ECO:0007669"/>
    <property type="project" value="EnsemblFungi"/>
</dbReference>
<dbReference type="GO" id="GO:0031146">
    <property type="term" value="P:SCF-dependent proteasomal ubiquitin-dependent protein catabolic process"/>
    <property type="evidence" value="ECO:0007669"/>
    <property type="project" value="EnsemblFungi"/>
</dbReference>
<dbReference type="InterPro" id="IPR020472">
    <property type="entry name" value="WD40_PAC1"/>
</dbReference>
<dbReference type="SMART" id="SM00320">
    <property type="entry name" value="WD40"/>
    <property type="match status" value="7"/>
</dbReference>
<feature type="compositionally biased region" description="Low complexity" evidence="5">
    <location>
        <begin position="536"/>
        <end position="551"/>
    </location>
</feature>
<evidence type="ECO:0000256" key="3">
    <source>
        <dbReference type="ARBA" id="ARBA00022786"/>
    </source>
</evidence>
<feature type="repeat" description="WD" evidence="4">
    <location>
        <begin position="332"/>
        <end position="371"/>
    </location>
</feature>
<dbReference type="GO" id="GO:0140299">
    <property type="term" value="F:molecular sensor activity"/>
    <property type="evidence" value="ECO:0007669"/>
    <property type="project" value="EnsemblFungi"/>
</dbReference>
<evidence type="ECO:0000313" key="7">
    <source>
        <dbReference type="EMBL" id="ODV97059.1"/>
    </source>
</evidence>
<evidence type="ECO:0000259" key="6">
    <source>
        <dbReference type="PROSITE" id="PS50181"/>
    </source>
</evidence>
<dbReference type="GO" id="GO:0046685">
    <property type="term" value="P:response to arsenic-containing substance"/>
    <property type="evidence" value="ECO:0007669"/>
    <property type="project" value="EnsemblFungi"/>
</dbReference>
<dbReference type="InterPro" id="IPR036322">
    <property type="entry name" value="WD40_repeat_dom_sf"/>
</dbReference>
<dbReference type="InterPro" id="IPR015943">
    <property type="entry name" value="WD40/YVTN_repeat-like_dom_sf"/>
</dbReference>
<dbReference type="Pfam" id="PF12937">
    <property type="entry name" value="F-box-like"/>
    <property type="match status" value="1"/>
</dbReference>
<dbReference type="InterPro" id="IPR051075">
    <property type="entry name" value="SCF_subunit_WD-repeat"/>
</dbReference>
<dbReference type="PANTHER" id="PTHR19872:SF9">
    <property type="entry name" value="UBIQUITIN-BINDING SDF UBIQUITIN LIGASE COMPLEX SUBUNIT"/>
    <property type="match status" value="1"/>
</dbReference>
<feature type="domain" description="F-box" evidence="6">
    <location>
        <begin position="189"/>
        <end position="235"/>
    </location>
</feature>
<dbReference type="STRING" id="669874.A0A1E4TZ89"/>
<dbReference type="PROSITE" id="PS50082">
    <property type="entry name" value="WD_REPEATS_2"/>
    <property type="match status" value="6"/>
</dbReference>
<feature type="repeat" description="WD" evidence="4">
    <location>
        <begin position="600"/>
        <end position="642"/>
    </location>
</feature>
<sequence>MNLKEVCGPTSSSDSLEKVLLSSRVSTTVTRDISANKKIQNDVKVTMSQGNQLESDGHGNETTVAEVAEVAEVASSGGSGKDTSIVTPFLVKHIADQNLIPKDNFHKYCYRHNPDVQCNKSTDELKMTQIQQNLEKLSRNDQEAISHCWSIFGAAPSQHRTLILQGLLSQCCFPQLSLISQEVSKLIKIDFISNLPYELSIKILCYLDCSSLCNAAQVNQRWKSLADDDRVWHYMCEQHIDRKCPNCGWGLPLMHMKRAKEYNAAAMSQCNSKKRKLEDGDTAEDASSSKSDNQQNQPQQIVRKKRPWKAVYSERFKVERNWRKGIYTVKCFNGHEDGITCLQFNNDVLITGSYDTTVKIWNIKTGELLRTLSGHSKGVRTLAFDDQKLITGGLDSTIKVWNYHTGQCISTYRGHEDSVVSVDFYNTTIASGSADKTVKVWHVDSRTCYTLRGHTDWVNSVKIHHKSNTIFSASDDTTVRMWDLKSNECLRIFGGVENNGHIGQVQCVIPLTIKTEVVEDTTDESESEEIREHGVNNNNNMNNNNSNMAANNINTDREQTRQQRRDRNRISIAQNTQGAQPVVLRGLNEANSLGEAPANPENHHEAQPSLPPNPNYPTHILTSSLDNTIKLWDVKTGKCIRTQFGHIQGVWSIAADTFRIVSGAHDRLVKVWDLQNGKCIHTFGGNTDSVCCVAIGDSKFAYGSENGEVKMYCFDDDD</sequence>
<evidence type="ECO:0000256" key="5">
    <source>
        <dbReference type="SAM" id="MobiDB-lite"/>
    </source>
</evidence>
<dbReference type="PROSITE" id="PS00678">
    <property type="entry name" value="WD_REPEATS_1"/>
    <property type="match status" value="4"/>
</dbReference>
<dbReference type="CDD" id="cd22147">
    <property type="entry name" value="F-box_SpPof1-like"/>
    <property type="match status" value="1"/>
</dbReference>
<proteinExistence type="predicted"/>
<dbReference type="SMART" id="SM00256">
    <property type="entry name" value="FBOX"/>
    <property type="match status" value="1"/>
</dbReference>
<name>A0A1E4TZ89_PACTA</name>
<dbReference type="InterPro" id="IPR019775">
    <property type="entry name" value="WD40_repeat_CS"/>
</dbReference>
<feature type="region of interest" description="Disordered" evidence="5">
    <location>
        <begin position="592"/>
        <end position="619"/>
    </location>
</feature>
<dbReference type="GO" id="GO:0046686">
    <property type="term" value="P:response to cadmium ion"/>
    <property type="evidence" value="ECO:0007669"/>
    <property type="project" value="EnsemblFungi"/>
</dbReference>
<keyword evidence="8" id="KW-1185">Reference proteome</keyword>
<dbReference type="GO" id="GO:0000082">
    <property type="term" value="P:G1/S transition of mitotic cell cycle"/>
    <property type="evidence" value="ECO:0007669"/>
    <property type="project" value="EnsemblFungi"/>
</dbReference>
<evidence type="ECO:0000256" key="4">
    <source>
        <dbReference type="PROSITE-ProRule" id="PRU00221"/>
    </source>
</evidence>
<dbReference type="AlphaFoldDB" id="A0A1E4TZ89"/>
<dbReference type="GO" id="GO:0043224">
    <property type="term" value="C:nuclear SCF ubiquitin ligase complex"/>
    <property type="evidence" value="ECO:0007669"/>
    <property type="project" value="EnsemblFungi"/>
</dbReference>
<accession>A0A1E4TZ89</accession>
<dbReference type="GO" id="GO:0042802">
    <property type="term" value="F:identical protein binding"/>
    <property type="evidence" value="ECO:0007669"/>
    <property type="project" value="EnsemblFungi"/>
</dbReference>
<feature type="region of interest" description="Disordered" evidence="5">
    <location>
        <begin position="519"/>
        <end position="551"/>
    </location>
</feature>
<feature type="repeat" description="WD" evidence="4">
    <location>
        <begin position="412"/>
        <end position="451"/>
    </location>
</feature>
<feature type="repeat" description="WD" evidence="4">
    <location>
        <begin position="643"/>
        <end position="682"/>
    </location>
</feature>
<dbReference type="PANTHER" id="PTHR19872">
    <property type="entry name" value="UBIQUITIN LIGASE SPECIFICITY FACTOR/HREP PROTEIN"/>
    <property type="match status" value="1"/>
</dbReference>
<dbReference type="InterPro" id="IPR001680">
    <property type="entry name" value="WD40_rpt"/>
</dbReference>
<dbReference type="OrthoDB" id="5580488at2759"/>
<dbReference type="SUPFAM" id="SSF81383">
    <property type="entry name" value="F-box domain"/>
    <property type="match status" value="1"/>
</dbReference>
<evidence type="ECO:0000313" key="8">
    <source>
        <dbReference type="Proteomes" id="UP000094236"/>
    </source>
</evidence>
<dbReference type="GO" id="GO:0006357">
    <property type="term" value="P:regulation of transcription by RNA polymerase II"/>
    <property type="evidence" value="ECO:0007669"/>
    <property type="project" value="EnsemblFungi"/>
</dbReference>
<dbReference type="SUPFAM" id="SSF50978">
    <property type="entry name" value="WD40 repeat-like"/>
    <property type="match status" value="1"/>
</dbReference>
<feature type="compositionally biased region" description="Polar residues" evidence="5">
    <location>
        <begin position="285"/>
        <end position="300"/>
    </location>
</feature>
<dbReference type="GO" id="GO:1990756">
    <property type="term" value="F:ubiquitin-like ligase-substrate adaptor activity"/>
    <property type="evidence" value="ECO:0007669"/>
    <property type="project" value="EnsemblFungi"/>
</dbReference>
<dbReference type="InterPro" id="IPR001810">
    <property type="entry name" value="F-box_dom"/>
</dbReference>
<reference evidence="8" key="1">
    <citation type="submission" date="2016-05" db="EMBL/GenBank/DDBJ databases">
        <title>Comparative genomics of biotechnologically important yeasts.</title>
        <authorList>
            <consortium name="DOE Joint Genome Institute"/>
            <person name="Riley R."/>
            <person name="Haridas S."/>
            <person name="Wolfe K.H."/>
            <person name="Lopes M.R."/>
            <person name="Hittinger C.T."/>
            <person name="Goker M."/>
            <person name="Salamov A."/>
            <person name="Wisecaver J."/>
            <person name="Long T.M."/>
            <person name="Aerts A.L."/>
            <person name="Barry K."/>
            <person name="Choi C."/>
            <person name="Clum A."/>
            <person name="Coughlan A.Y."/>
            <person name="Deshpande S."/>
            <person name="Douglass A.P."/>
            <person name="Hanson S.J."/>
            <person name="Klenk H.-P."/>
            <person name="Labutti K."/>
            <person name="Lapidus A."/>
            <person name="Lindquist E."/>
            <person name="Lipzen A."/>
            <person name="Meier-Kolthoff J.P."/>
            <person name="Ohm R.A."/>
            <person name="Otillar R.P."/>
            <person name="Pangilinan J."/>
            <person name="Peng Y."/>
            <person name="Rokas A."/>
            <person name="Rosa C.A."/>
            <person name="Scheuner C."/>
            <person name="Sibirny A.A."/>
            <person name="Slot J.C."/>
            <person name="Stielow J.B."/>
            <person name="Sun H."/>
            <person name="Kurtzman C.P."/>
            <person name="Blackwell M."/>
            <person name="Grigoriev I.V."/>
            <person name="Jeffries T.W."/>
        </authorList>
    </citation>
    <scope>NUCLEOTIDE SEQUENCE [LARGE SCALE GENOMIC DNA]</scope>
    <source>
        <strain evidence="8">NRRL Y-2460</strain>
    </source>
</reference>
<dbReference type="Pfam" id="PF00400">
    <property type="entry name" value="WD40"/>
    <property type="match status" value="7"/>
</dbReference>
<evidence type="ECO:0000256" key="1">
    <source>
        <dbReference type="ARBA" id="ARBA00022574"/>
    </source>
</evidence>